<dbReference type="InterPro" id="IPR045864">
    <property type="entry name" value="aa-tRNA-synth_II/BPL/LPL"/>
</dbReference>
<feature type="region of interest" description="Disordered" evidence="5">
    <location>
        <begin position="80"/>
        <end position="186"/>
    </location>
</feature>
<dbReference type="InterPro" id="IPR027031">
    <property type="entry name" value="Gly-tRNA_synthase/POLG2"/>
</dbReference>
<gene>
    <name evidence="7" type="ORF">GBAR_LOCUS16286</name>
</gene>
<accession>A0AA35SH86</accession>
<dbReference type="PRINTS" id="PR01043">
    <property type="entry name" value="TRNASYNTHGLY"/>
</dbReference>
<keyword evidence="1 7" id="KW-0436">Ligase</keyword>
<dbReference type="Pfam" id="PF00587">
    <property type="entry name" value="tRNA-synt_2b"/>
    <property type="match status" value="1"/>
</dbReference>
<evidence type="ECO:0000256" key="5">
    <source>
        <dbReference type="SAM" id="MobiDB-lite"/>
    </source>
</evidence>
<dbReference type="GO" id="GO:0004820">
    <property type="term" value="F:glycine-tRNA ligase activity"/>
    <property type="evidence" value="ECO:0007669"/>
    <property type="project" value="TreeGrafter"/>
</dbReference>
<evidence type="ECO:0000256" key="3">
    <source>
        <dbReference type="ARBA" id="ARBA00022840"/>
    </source>
</evidence>
<name>A0AA35SH86_GEOBA</name>
<keyword evidence="3" id="KW-0067">ATP-binding</keyword>
<evidence type="ECO:0000256" key="2">
    <source>
        <dbReference type="ARBA" id="ARBA00022741"/>
    </source>
</evidence>
<dbReference type="InterPro" id="IPR002314">
    <property type="entry name" value="aa-tRNA-synt_IIb"/>
</dbReference>
<evidence type="ECO:0000256" key="4">
    <source>
        <dbReference type="ARBA" id="ARBA00023146"/>
    </source>
</evidence>
<evidence type="ECO:0000256" key="1">
    <source>
        <dbReference type="ARBA" id="ARBA00022598"/>
    </source>
</evidence>
<dbReference type="Proteomes" id="UP001174909">
    <property type="component" value="Unassembled WGS sequence"/>
</dbReference>
<dbReference type="PROSITE" id="PS50862">
    <property type="entry name" value="AA_TRNA_LIGASE_II"/>
    <property type="match status" value="1"/>
</dbReference>
<proteinExistence type="predicted"/>
<keyword evidence="4" id="KW-0030">Aminoacyl-tRNA synthetase</keyword>
<feature type="domain" description="Aminoacyl-transfer RNA synthetases class-II family profile" evidence="6">
    <location>
        <begin position="1"/>
        <end position="84"/>
    </location>
</feature>
<feature type="compositionally biased region" description="Low complexity" evidence="5">
    <location>
        <begin position="97"/>
        <end position="132"/>
    </location>
</feature>
<reference evidence="7" key="1">
    <citation type="submission" date="2023-03" db="EMBL/GenBank/DDBJ databases">
        <authorList>
            <person name="Steffen K."/>
            <person name="Cardenas P."/>
        </authorList>
    </citation>
    <scope>NUCLEOTIDE SEQUENCE</scope>
</reference>
<evidence type="ECO:0000313" key="7">
    <source>
        <dbReference type="EMBL" id="CAI8028581.1"/>
    </source>
</evidence>
<dbReference type="EMBL" id="CASHTH010002348">
    <property type="protein sequence ID" value="CAI8028581.1"/>
    <property type="molecule type" value="Genomic_DNA"/>
</dbReference>
<evidence type="ECO:0000313" key="8">
    <source>
        <dbReference type="Proteomes" id="UP001174909"/>
    </source>
</evidence>
<dbReference type="PANTHER" id="PTHR10745:SF8">
    <property type="entry name" value="DNA POLYMERASE SUBUNIT GAMMA-2, MITOCHONDRIAL"/>
    <property type="match status" value="1"/>
</dbReference>
<sequence length="186" mass="19836">MFETHVGPVQSDENRVHLRPETAQGIFVNFDNVLNTTRRKLPFGIAQIGKTFRNEITTGNFIFRTREFEIMEIEFFVKPGDDEEWHGSGSTTAWRGTPASASTPTACDSAPTSPTSSPTTPRPPTTSSTSTPGAGARFRASPTAPTSTSRPTPTPAASPSPTSTSRRKSVTPPTSSSRPPASTAPS</sequence>
<evidence type="ECO:0000259" key="6">
    <source>
        <dbReference type="PROSITE" id="PS50862"/>
    </source>
</evidence>
<feature type="compositionally biased region" description="Low complexity" evidence="5">
    <location>
        <begin position="159"/>
        <end position="186"/>
    </location>
</feature>
<dbReference type="GO" id="GO:0006426">
    <property type="term" value="P:glycyl-tRNA aminoacylation"/>
    <property type="evidence" value="ECO:0007669"/>
    <property type="project" value="TreeGrafter"/>
</dbReference>
<dbReference type="GO" id="GO:0005524">
    <property type="term" value="F:ATP binding"/>
    <property type="evidence" value="ECO:0007669"/>
    <property type="project" value="UniProtKB-KW"/>
</dbReference>
<comment type="caution">
    <text evidence="7">The sequence shown here is derived from an EMBL/GenBank/DDBJ whole genome shotgun (WGS) entry which is preliminary data.</text>
</comment>
<organism evidence="7 8">
    <name type="scientific">Geodia barretti</name>
    <name type="common">Barrett's horny sponge</name>
    <dbReference type="NCBI Taxonomy" id="519541"/>
    <lineage>
        <taxon>Eukaryota</taxon>
        <taxon>Metazoa</taxon>
        <taxon>Porifera</taxon>
        <taxon>Demospongiae</taxon>
        <taxon>Heteroscleromorpha</taxon>
        <taxon>Tetractinellida</taxon>
        <taxon>Astrophorina</taxon>
        <taxon>Geodiidae</taxon>
        <taxon>Geodia</taxon>
    </lineage>
</organism>
<dbReference type="InterPro" id="IPR006195">
    <property type="entry name" value="aa-tRNA-synth_II"/>
</dbReference>
<dbReference type="AlphaFoldDB" id="A0AA35SH86"/>
<dbReference type="GO" id="GO:0005737">
    <property type="term" value="C:cytoplasm"/>
    <property type="evidence" value="ECO:0007669"/>
    <property type="project" value="TreeGrafter"/>
</dbReference>
<keyword evidence="8" id="KW-1185">Reference proteome</keyword>
<dbReference type="SUPFAM" id="SSF55681">
    <property type="entry name" value="Class II aaRS and biotin synthetases"/>
    <property type="match status" value="1"/>
</dbReference>
<protein>
    <submittedName>
        <fullName evidence="7">Glycine--tRNA ligase</fullName>
    </submittedName>
</protein>
<feature type="compositionally biased region" description="Low complexity" evidence="5">
    <location>
        <begin position="139"/>
        <end position="151"/>
    </location>
</feature>
<dbReference type="PANTHER" id="PTHR10745">
    <property type="entry name" value="GLYCYL-TRNA SYNTHETASE/DNA POLYMERASE SUBUNIT GAMMA-2"/>
    <property type="match status" value="1"/>
</dbReference>
<dbReference type="Gene3D" id="3.30.930.10">
    <property type="entry name" value="Bira Bifunctional Protein, Domain 2"/>
    <property type="match status" value="1"/>
</dbReference>
<keyword evidence="2" id="KW-0547">Nucleotide-binding</keyword>